<keyword evidence="3" id="KW-0238">DNA-binding</keyword>
<comment type="subcellular location">
    <subcellularLocation>
        <location evidence="1">Nucleus</location>
    </subcellularLocation>
</comment>
<dbReference type="Proteomes" id="UP001642260">
    <property type="component" value="Unassembled WGS sequence"/>
</dbReference>
<feature type="domain" description="BHLH" evidence="7">
    <location>
        <begin position="84"/>
        <end position="135"/>
    </location>
</feature>
<dbReference type="GO" id="GO:0003677">
    <property type="term" value="F:DNA binding"/>
    <property type="evidence" value="ECO:0007669"/>
    <property type="project" value="UniProtKB-KW"/>
</dbReference>
<dbReference type="CDD" id="cd11448">
    <property type="entry name" value="bHLH_AtFAMA_like"/>
    <property type="match status" value="1"/>
</dbReference>
<reference evidence="8 9" key="1">
    <citation type="submission" date="2022-03" db="EMBL/GenBank/DDBJ databases">
        <authorList>
            <person name="Macdonald S."/>
            <person name="Ahmed S."/>
            <person name="Newling K."/>
        </authorList>
    </citation>
    <scope>NUCLEOTIDE SEQUENCE [LARGE SCALE GENOMIC DNA]</scope>
</reference>
<evidence type="ECO:0000259" key="7">
    <source>
        <dbReference type="PROSITE" id="PS50888"/>
    </source>
</evidence>
<dbReference type="PANTHER" id="PTHR11969:SF86">
    <property type="entry name" value="TRANSCRIPTION FACTOR BHLH71"/>
    <property type="match status" value="1"/>
</dbReference>
<evidence type="ECO:0000256" key="6">
    <source>
        <dbReference type="SAM" id="MobiDB-lite"/>
    </source>
</evidence>
<feature type="region of interest" description="Disordered" evidence="6">
    <location>
        <begin position="44"/>
        <end position="84"/>
    </location>
</feature>
<keyword evidence="4" id="KW-0804">Transcription</keyword>
<organism evidence="8 9">
    <name type="scientific">Eruca vesicaria subsp. sativa</name>
    <name type="common">Garden rocket</name>
    <name type="synonym">Eruca sativa</name>
    <dbReference type="NCBI Taxonomy" id="29727"/>
    <lineage>
        <taxon>Eukaryota</taxon>
        <taxon>Viridiplantae</taxon>
        <taxon>Streptophyta</taxon>
        <taxon>Embryophyta</taxon>
        <taxon>Tracheophyta</taxon>
        <taxon>Spermatophyta</taxon>
        <taxon>Magnoliopsida</taxon>
        <taxon>eudicotyledons</taxon>
        <taxon>Gunneridae</taxon>
        <taxon>Pentapetalae</taxon>
        <taxon>rosids</taxon>
        <taxon>malvids</taxon>
        <taxon>Brassicales</taxon>
        <taxon>Brassicaceae</taxon>
        <taxon>Brassiceae</taxon>
        <taxon>Eruca</taxon>
    </lineage>
</organism>
<evidence type="ECO:0000313" key="8">
    <source>
        <dbReference type="EMBL" id="CAH8330268.1"/>
    </source>
</evidence>
<dbReference type="InterPro" id="IPR011598">
    <property type="entry name" value="bHLH_dom"/>
</dbReference>
<evidence type="ECO:0000256" key="1">
    <source>
        <dbReference type="ARBA" id="ARBA00004123"/>
    </source>
</evidence>
<dbReference type="SUPFAM" id="SSF47459">
    <property type="entry name" value="HLH, helix-loop-helix DNA-binding domain"/>
    <property type="match status" value="1"/>
</dbReference>
<comment type="caution">
    <text evidence="8">The sequence shown here is derived from an EMBL/GenBank/DDBJ whole genome shotgun (WGS) entry which is preliminary data.</text>
</comment>
<proteinExistence type="predicted"/>
<dbReference type="Pfam" id="PF00010">
    <property type="entry name" value="HLH"/>
    <property type="match status" value="1"/>
</dbReference>
<evidence type="ECO:0000313" key="9">
    <source>
        <dbReference type="Proteomes" id="UP001642260"/>
    </source>
</evidence>
<feature type="compositionally biased region" description="Basic residues" evidence="6">
    <location>
        <begin position="64"/>
        <end position="75"/>
    </location>
</feature>
<feature type="compositionally biased region" description="Polar residues" evidence="6">
    <location>
        <begin position="44"/>
        <end position="61"/>
    </location>
</feature>
<dbReference type="GO" id="GO:0005634">
    <property type="term" value="C:nucleus"/>
    <property type="evidence" value="ECO:0007669"/>
    <property type="project" value="UniProtKB-SubCell"/>
</dbReference>
<dbReference type="InterPro" id="IPR036638">
    <property type="entry name" value="HLH_DNA-bd_sf"/>
</dbReference>
<evidence type="ECO:0000256" key="4">
    <source>
        <dbReference type="ARBA" id="ARBA00023163"/>
    </source>
</evidence>
<accession>A0ABC8JPF5</accession>
<evidence type="ECO:0000256" key="5">
    <source>
        <dbReference type="ARBA" id="ARBA00023242"/>
    </source>
</evidence>
<name>A0ABC8JPF5_ERUVS</name>
<dbReference type="EMBL" id="CAKOAT010112933">
    <property type="protein sequence ID" value="CAH8330268.1"/>
    <property type="molecule type" value="Genomic_DNA"/>
</dbReference>
<dbReference type="AlphaFoldDB" id="A0ABC8JPF5"/>
<evidence type="ECO:0000256" key="3">
    <source>
        <dbReference type="ARBA" id="ARBA00023125"/>
    </source>
</evidence>
<keyword evidence="2" id="KW-0805">Transcription regulation</keyword>
<evidence type="ECO:0000256" key="2">
    <source>
        <dbReference type="ARBA" id="ARBA00023015"/>
    </source>
</evidence>
<sequence length="317" mass="35628">MTLEALSSNGLINVLLPEALSPSPFKSLVDLERSPVNDVIISTNTTPEISHQEPSSWQPPQASRGKKRRRRKPRVCKNEEEAENQRMTHIAVERNRRRQMNQHLSVLRSLMPQPFAQKGEQASIVGGAIDFIKELEHQLLSLEAQKLQKAQLNQTVTSSTSQDSNPENLHQPCSLPISQLFLHSYDPSQENRNGTTSSVRTAMEDLDVTLFETHANIRILSRRRGFRWTTMVTTGPRQLSKLVAALQSLSLSVLHLSVTTLDTFAVYSISTKVEESCQLSSVDDIAEAVHHMISIIEEEAFRCSLVPEISYSFPLNH</sequence>
<keyword evidence="5" id="KW-0539">Nucleus</keyword>
<keyword evidence="9" id="KW-1185">Reference proteome</keyword>
<dbReference type="PROSITE" id="PS50888">
    <property type="entry name" value="BHLH"/>
    <property type="match status" value="1"/>
</dbReference>
<dbReference type="PANTHER" id="PTHR11969">
    <property type="entry name" value="MAX DIMERIZATION, MAD"/>
    <property type="match status" value="1"/>
</dbReference>
<protein>
    <recommendedName>
        <fullName evidence="7">BHLH domain-containing protein</fullName>
    </recommendedName>
</protein>
<dbReference type="SMART" id="SM00353">
    <property type="entry name" value="HLH"/>
    <property type="match status" value="1"/>
</dbReference>
<dbReference type="Gene3D" id="4.10.280.10">
    <property type="entry name" value="Helix-loop-helix DNA-binding domain"/>
    <property type="match status" value="1"/>
</dbReference>
<gene>
    <name evidence="8" type="ORF">ERUC_LOCUS11948</name>
</gene>